<evidence type="ECO:0008006" key="4">
    <source>
        <dbReference type="Google" id="ProtNLM"/>
    </source>
</evidence>
<keyword evidence="1" id="KW-0472">Membrane</keyword>
<gene>
    <name evidence="2" type="ORF">LN736_14275</name>
</gene>
<sequence length="282" mass="32015">MLFILKLIFLVALFFIIYFEADYLYFKNNKSVLEAKGEYKKKYYAFQGLKAGIEKNERLKNIIEKKDEKLKKMGNPLKVNGFTYYLYKFVILILFTILLLMKDMNSSLVFALVLAAFLPDFMINSVYKKEKFQILGDLPNINDVLNIQSGAAGMDLGSALVEVFDVAKCKRLKNKLIELSIEISLTKNIPDALDKFAKNFDITEIDSFILALKQAITTGRSKELLDSQSELLKDASIARISAKTKEISMWVGLVGGFIFIGLASIILYSFGVQIFSSFKDIF</sequence>
<feature type="transmembrane region" description="Helical" evidence="1">
    <location>
        <begin position="247"/>
        <end position="270"/>
    </location>
</feature>
<feature type="transmembrane region" description="Helical" evidence="1">
    <location>
        <begin position="82"/>
        <end position="101"/>
    </location>
</feature>
<proteinExistence type="predicted"/>
<evidence type="ECO:0000313" key="2">
    <source>
        <dbReference type="EMBL" id="MCC9296025.1"/>
    </source>
</evidence>
<dbReference type="Proteomes" id="UP001165422">
    <property type="component" value="Unassembled WGS sequence"/>
</dbReference>
<protein>
    <recommendedName>
        <fullName evidence="4">Type II secretion system protein GspF domain-containing protein</fullName>
    </recommendedName>
</protein>
<keyword evidence="1" id="KW-0812">Transmembrane</keyword>
<evidence type="ECO:0000313" key="3">
    <source>
        <dbReference type="Proteomes" id="UP001165422"/>
    </source>
</evidence>
<name>A0ABS8N8A3_9CLOT</name>
<dbReference type="PANTHER" id="PTHR35007">
    <property type="entry name" value="INTEGRAL MEMBRANE PROTEIN-RELATED"/>
    <property type="match status" value="1"/>
</dbReference>
<accession>A0ABS8N8A3</accession>
<dbReference type="RefSeq" id="WP_179977673.1">
    <property type="nucleotide sequence ID" value="NZ_JAJJPB010000022.1"/>
</dbReference>
<dbReference type="EMBL" id="JAJJPB010000022">
    <property type="protein sequence ID" value="MCC9296025.1"/>
    <property type="molecule type" value="Genomic_DNA"/>
</dbReference>
<organism evidence="2 3">
    <name type="scientific">Clostridium aromativorans</name>
    <dbReference type="NCBI Taxonomy" id="2836848"/>
    <lineage>
        <taxon>Bacteria</taxon>
        <taxon>Bacillati</taxon>
        <taxon>Bacillota</taxon>
        <taxon>Clostridia</taxon>
        <taxon>Eubacteriales</taxon>
        <taxon>Clostridiaceae</taxon>
        <taxon>Clostridium</taxon>
    </lineage>
</organism>
<keyword evidence="1" id="KW-1133">Transmembrane helix</keyword>
<feature type="transmembrane region" description="Helical" evidence="1">
    <location>
        <begin position="6"/>
        <end position="26"/>
    </location>
</feature>
<evidence type="ECO:0000256" key="1">
    <source>
        <dbReference type="SAM" id="Phobius"/>
    </source>
</evidence>
<reference evidence="2" key="1">
    <citation type="submission" date="2021-11" db="EMBL/GenBank/DDBJ databases">
        <authorList>
            <person name="Qingchun L."/>
            <person name="Dong Z."/>
            <person name="Zongwei Q."/>
            <person name="Jia Z."/>
            <person name="Duotao L."/>
        </authorList>
    </citation>
    <scope>NUCLEOTIDE SEQUENCE</scope>
    <source>
        <strain evidence="2">WLY-B-L2</strain>
    </source>
</reference>
<comment type="caution">
    <text evidence="2">The sequence shown here is derived from an EMBL/GenBank/DDBJ whole genome shotgun (WGS) entry which is preliminary data.</text>
</comment>
<dbReference type="PANTHER" id="PTHR35007:SF2">
    <property type="entry name" value="PILUS ASSEMBLE PROTEIN"/>
    <property type="match status" value="1"/>
</dbReference>
<feature type="transmembrane region" description="Helical" evidence="1">
    <location>
        <begin position="107"/>
        <end position="127"/>
    </location>
</feature>
<keyword evidence="3" id="KW-1185">Reference proteome</keyword>